<dbReference type="InterPro" id="IPR029056">
    <property type="entry name" value="Ribokinase-like"/>
</dbReference>
<evidence type="ECO:0000313" key="11">
    <source>
        <dbReference type="EMBL" id="KAL3310912.1"/>
    </source>
</evidence>
<dbReference type="Pfam" id="PF00294">
    <property type="entry name" value="PfkB"/>
    <property type="match status" value="1"/>
</dbReference>
<gene>
    <name evidence="11" type="ORF">Ciccas_010517</name>
</gene>
<keyword evidence="9" id="KW-0539">Nucleus</keyword>
<keyword evidence="7 9" id="KW-0418">Kinase</keyword>
<comment type="cofactor">
    <cofactor evidence="9">
        <name>Mg(2+)</name>
        <dbReference type="ChEBI" id="CHEBI:18420"/>
    </cofactor>
    <text evidence="9">Binds 3 Mg(2+) ions per subunit.</text>
</comment>
<dbReference type="InterPro" id="IPR011611">
    <property type="entry name" value="PfkB_dom"/>
</dbReference>
<comment type="similarity">
    <text evidence="2 9">Belongs to the carbohydrate kinase PfkB family.</text>
</comment>
<dbReference type="GO" id="GO:0004001">
    <property type="term" value="F:adenosine kinase activity"/>
    <property type="evidence" value="ECO:0007669"/>
    <property type="project" value="UniProtKB-UniRule"/>
</dbReference>
<evidence type="ECO:0000256" key="8">
    <source>
        <dbReference type="ARBA" id="ARBA00022840"/>
    </source>
</evidence>
<dbReference type="Proteomes" id="UP001626550">
    <property type="component" value="Unassembled WGS sequence"/>
</dbReference>
<keyword evidence="8 9" id="KW-0067">ATP-binding</keyword>
<sequence length="205" mass="22570">MTVGASDSNPIFLGIGNPLLDLSITVTDQSLHEKYGLKTDDAILANDSQMALYDDVLNHPSVQLITGGATLNSMKMIQWLSKKPGTASFFGAIGTDKFGQKLKSTCDEVGLKTVFQECPDFDTGKCAVLIKEHERSLVTHLGAAQQFRLKNMTDEMWEIAKNASIFYIAVSFSLYSDRSLILFAPLKSLISIWGLDIYEPQQILA</sequence>
<feature type="domain" description="Carbohydrate kinase PfkB" evidence="10">
    <location>
        <begin position="33"/>
        <end position="177"/>
    </location>
</feature>
<dbReference type="GO" id="GO:0006166">
    <property type="term" value="P:purine ribonucleoside salvage"/>
    <property type="evidence" value="ECO:0007669"/>
    <property type="project" value="UniProtKB-KW"/>
</dbReference>
<evidence type="ECO:0000256" key="2">
    <source>
        <dbReference type="ARBA" id="ARBA00010688"/>
    </source>
</evidence>
<dbReference type="EC" id="2.7.1.20" evidence="3 9"/>
<comment type="catalytic activity">
    <reaction evidence="9">
        <text>adenosine + ATP = AMP + ADP + H(+)</text>
        <dbReference type="Rhea" id="RHEA:20824"/>
        <dbReference type="ChEBI" id="CHEBI:15378"/>
        <dbReference type="ChEBI" id="CHEBI:16335"/>
        <dbReference type="ChEBI" id="CHEBI:30616"/>
        <dbReference type="ChEBI" id="CHEBI:456215"/>
        <dbReference type="ChEBI" id="CHEBI:456216"/>
        <dbReference type="EC" id="2.7.1.20"/>
    </reaction>
</comment>
<keyword evidence="4 9" id="KW-0808">Transferase</keyword>
<evidence type="ECO:0000256" key="3">
    <source>
        <dbReference type="ARBA" id="ARBA00012119"/>
    </source>
</evidence>
<comment type="caution">
    <text evidence="11">The sequence shown here is derived from an EMBL/GenBank/DDBJ whole genome shotgun (WGS) entry which is preliminary data.</text>
</comment>
<reference evidence="11 12" key="1">
    <citation type="submission" date="2024-11" db="EMBL/GenBank/DDBJ databases">
        <title>Adaptive evolution of stress response genes in parasites aligns with host niche diversity.</title>
        <authorList>
            <person name="Hahn C."/>
            <person name="Resl P."/>
        </authorList>
    </citation>
    <scope>NUCLEOTIDE SEQUENCE [LARGE SCALE GENOMIC DNA]</scope>
    <source>
        <strain evidence="11">EGGRZ-B1_66</strain>
        <tissue evidence="11">Body</tissue>
    </source>
</reference>
<comment type="function">
    <text evidence="9">ATP dependent phosphorylation of adenosine and other related nucleoside analogs to monophosphate derivatives.</text>
</comment>
<evidence type="ECO:0000256" key="4">
    <source>
        <dbReference type="ARBA" id="ARBA00022679"/>
    </source>
</evidence>
<organism evidence="11 12">
    <name type="scientific">Cichlidogyrus casuarinus</name>
    <dbReference type="NCBI Taxonomy" id="1844966"/>
    <lineage>
        <taxon>Eukaryota</taxon>
        <taxon>Metazoa</taxon>
        <taxon>Spiralia</taxon>
        <taxon>Lophotrochozoa</taxon>
        <taxon>Platyhelminthes</taxon>
        <taxon>Monogenea</taxon>
        <taxon>Monopisthocotylea</taxon>
        <taxon>Dactylogyridea</taxon>
        <taxon>Ancyrocephalidae</taxon>
        <taxon>Cichlidogyrus</taxon>
    </lineage>
</organism>
<comment type="subcellular location">
    <subcellularLocation>
        <location evidence="9">Nucleus</location>
    </subcellularLocation>
</comment>
<keyword evidence="9" id="KW-0460">Magnesium</keyword>
<name>A0ABD2PVJ1_9PLAT</name>
<dbReference type="GO" id="GO:0044209">
    <property type="term" value="P:AMP salvage"/>
    <property type="evidence" value="ECO:0007669"/>
    <property type="project" value="UniProtKB-UniRule"/>
</dbReference>
<evidence type="ECO:0000256" key="9">
    <source>
        <dbReference type="RuleBase" id="RU368116"/>
    </source>
</evidence>
<evidence type="ECO:0000256" key="5">
    <source>
        <dbReference type="ARBA" id="ARBA00022726"/>
    </source>
</evidence>
<keyword evidence="5 9" id="KW-0660">Purine salvage</keyword>
<dbReference type="SUPFAM" id="SSF53613">
    <property type="entry name" value="Ribokinase-like"/>
    <property type="match status" value="1"/>
</dbReference>
<evidence type="ECO:0000256" key="1">
    <source>
        <dbReference type="ARBA" id="ARBA00004801"/>
    </source>
</evidence>
<comment type="subunit">
    <text evidence="9">Monomer.</text>
</comment>
<protein>
    <recommendedName>
        <fullName evidence="3 9">Adenosine kinase</fullName>
        <shortName evidence="9">AK</shortName>
        <ecNumber evidence="3 9">2.7.1.20</ecNumber>
    </recommendedName>
    <alternativeName>
        <fullName evidence="9">Adenosine 5'-phosphotransferase</fullName>
    </alternativeName>
</protein>
<dbReference type="PANTHER" id="PTHR45769:SF3">
    <property type="entry name" value="ADENOSINE KINASE"/>
    <property type="match status" value="1"/>
</dbReference>
<proteinExistence type="inferred from homology"/>
<comment type="pathway">
    <text evidence="1 9">Purine metabolism; AMP biosynthesis via salvage pathway; AMP from adenosine: step 1/1.</text>
</comment>
<evidence type="ECO:0000256" key="6">
    <source>
        <dbReference type="ARBA" id="ARBA00022741"/>
    </source>
</evidence>
<evidence type="ECO:0000256" key="7">
    <source>
        <dbReference type="ARBA" id="ARBA00022777"/>
    </source>
</evidence>
<dbReference type="GO" id="GO:0005634">
    <property type="term" value="C:nucleus"/>
    <property type="evidence" value="ECO:0007669"/>
    <property type="project" value="UniProtKB-SubCell"/>
</dbReference>
<keyword evidence="6 9" id="KW-0547">Nucleotide-binding</keyword>
<dbReference type="PANTHER" id="PTHR45769">
    <property type="entry name" value="ADENOSINE KINASE"/>
    <property type="match status" value="1"/>
</dbReference>
<evidence type="ECO:0000313" key="12">
    <source>
        <dbReference type="Proteomes" id="UP001626550"/>
    </source>
</evidence>
<keyword evidence="12" id="KW-1185">Reference proteome</keyword>
<dbReference type="Gene3D" id="3.40.1190.20">
    <property type="match status" value="1"/>
</dbReference>
<dbReference type="GO" id="GO:0005524">
    <property type="term" value="F:ATP binding"/>
    <property type="evidence" value="ECO:0007669"/>
    <property type="project" value="UniProtKB-UniRule"/>
</dbReference>
<accession>A0ABD2PVJ1</accession>
<dbReference type="AlphaFoldDB" id="A0ABD2PVJ1"/>
<evidence type="ECO:0000259" key="10">
    <source>
        <dbReference type="Pfam" id="PF00294"/>
    </source>
</evidence>
<dbReference type="InterPro" id="IPR001805">
    <property type="entry name" value="Adenokinase"/>
</dbReference>
<dbReference type="PRINTS" id="PR00989">
    <property type="entry name" value="ADENOKINASE"/>
</dbReference>
<dbReference type="EMBL" id="JBJKFK010002568">
    <property type="protein sequence ID" value="KAL3310912.1"/>
    <property type="molecule type" value="Genomic_DNA"/>
</dbReference>